<evidence type="ECO:0000313" key="4">
    <source>
        <dbReference type="EMBL" id="CAH1792762.1"/>
    </source>
</evidence>
<sequence length="1180" mass="132791">MLVMTTVEVSVIHKEVLRACRNMIIEGLAIEMGHILQRCIDYEVITKQQSERKIVTKETAEDQCGELIDIIGENGRTGFDKFVDVLKINHGHIAEFLEQSLVTHCENVSKVAQTVMNRKKRRLNGRVVDGPQETRDPEPENVPEKQAKTNQAECANNLEQCRNVQIGSDNKIVYSPNVSLINIRDLRGPVNMHIKLRVGDNPPIEAEVNVQPVEKEAIDVIESSRENKKRLEEVLSGCGMALFNVKQGSIVLQLDVTDKEKAKNLIKDFHSGELTKTLVDALLTDEMKEKYRGKEIDVKLTIDASLIQALKDAGVDVTPPDSNENDDQGASSRLNTAEMIDVNGHGVDPINIKMAEDDLNDTGMDFELGGVNVKPSGSGFENSVYDSLSKNVVLPTASEFLALQKQTHVENDEDMDMFYDAVTKQETKEAKENMTDKFESMEVSQMETQGSGVTASTDPGKPEVWKVSPIRVGLKWAAPEIRSSFKVCSYTLRWKDSNSAFWQTMSIPASEDDSTSHEETALAVPPNNTYIFAVIAHYEGDTTGDFSKASDPITISATADEIVKARVLETSTSECLGNQIVHQIKIESTFESDDGMIKKYQYGAPNLVSESVSEKVIMIVGATGAGKSTLINGMINYLFGIKWEDTERLKLIPEKLGCDQSESQTKSITSYTVYHQKGLKVPYTVTIIDTPGFGDTKGYSRDEQITRQIREFFTSIDADGLDHIEAVGFVTQSSLPRLTPTQIYIFDKILSLFGKDIKDNILMLLTFADGQKPQVLSGIEKAGFEYSAYLKFNNSAVFAEKGNDAENEAFNKMFWEMGEKSFKSFFDTLGSLDSKSLTLTKAVLTERHQLELLLLKMCEDIKLGLNKLENLTNELKVVAIYEAEIAANKEFRYTVMEEKIVKKDAEPGKFTTNCLTCNRTCHVVCTKADDEMKWKCTVMDRETGNCTVCPQHCHWKSHRNMPFIMTIQRKKVTKTSKELKERYQKGVHDKLTVDKLIKSLQDDFNEHQLNTLLLTDEMRRATEYINKIALKPNPLSTLDYIDLMIEAEKAECKPGYMERIQELNKLRERVEVFVKTVHNREDPFSDYIDRVIDSEKKEQKSGFSERILTLEKLKETAKFAIETTAEEIENIDEEYPLCIMGQGENVLSKLKPSKLINVIKGLRRKPKGSKKKQGRKGTAV</sequence>
<dbReference type="Pfam" id="PF00619">
    <property type="entry name" value="CARD"/>
    <property type="match status" value="1"/>
</dbReference>
<dbReference type="PROSITE" id="PS50209">
    <property type="entry name" value="CARD"/>
    <property type="match status" value="1"/>
</dbReference>
<gene>
    <name evidence="4" type="ORF">OFUS_LOCUS17695</name>
</gene>
<dbReference type="SUPFAM" id="SSF52540">
    <property type="entry name" value="P-loop containing nucleoside triphosphate hydrolases"/>
    <property type="match status" value="1"/>
</dbReference>
<dbReference type="CDD" id="cd00063">
    <property type="entry name" value="FN3"/>
    <property type="match status" value="1"/>
</dbReference>
<feature type="region of interest" description="Disordered" evidence="3">
    <location>
        <begin position="123"/>
        <end position="149"/>
    </location>
</feature>
<comment type="caution">
    <text evidence="4">The sequence shown here is derived from an EMBL/GenBank/DDBJ whole genome shotgun (WGS) entry which is preliminary data.</text>
</comment>
<dbReference type="AlphaFoldDB" id="A0A8J1UK61"/>
<dbReference type="SUPFAM" id="SSF47986">
    <property type="entry name" value="DEATH domain"/>
    <property type="match status" value="1"/>
</dbReference>
<dbReference type="GO" id="GO:0042981">
    <property type="term" value="P:regulation of apoptotic process"/>
    <property type="evidence" value="ECO:0007669"/>
    <property type="project" value="InterPro"/>
</dbReference>
<dbReference type="InterPro" id="IPR036116">
    <property type="entry name" value="FN3_sf"/>
</dbReference>
<dbReference type="CDD" id="cd01671">
    <property type="entry name" value="CARD"/>
    <property type="match status" value="1"/>
</dbReference>
<dbReference type="Pfam" id="PF04548">
    <property type="entry name" value="AIG1"/>
    <property type="match status" value="1"/>
</dbReference>
<dbReference type="Gene3D" id="2.60.40.10">
    <property type="entry name" value="Immunoglobulins"/>
    <property type="match status" value="1"/>
</dbReference>
<dbReference type="PANTHER" id="PTHR32046">
    <property type="entry name" value="G DOMAIN-CONTAINING PROTEIN"/>
    <property type="match status" value="1"/>
</dbReference>
<evidence type="ECO:0000313" key="5">
    <source>
        <dbReference type="Proteomes" id="UP000749559"/>
    </source>
</evidence>
<dbReference type="InterPro" id="IPR003961">
    <property type="entry name" value="FN3_dom"/>
</dbReference>
<keyword evidence="5" id="KW-1185">Reference proteome</keyword>
<evidence type="ECO:0000256" key="3">
    <source>
        <dbReference type="SAM" id="MobiDB-lite"/>
    </source>
</evidence>
<dbReference type="PROSITE" id="PS50853">
    <property type="entry name" value="FN3"/>
    <property type="match status" value="1"/>
</dbReference>
<comment type="similarity">
    <text evidence="1">Belongs to the TRAFAC class TrmE-Era-EngA-EngB-Septin-like GTPase superfamily. AIG1/Toc34/Toc159-like paraseptin GTPase family. IAN subfamily.</text>
</comment>
<dbReference type="SMART" id="SM00114">
    <property type="entry name" value="CARD"/>
    <property type="match status" value="1"/>
</dbReference>
<dbReference type="EMBL" id="CAIIXF020000008">
    <property type="protein sequence ID" value="CAH1792762.1"/>
    <property type="molecule type" value="Genomic_DNA"/>
</dbReference>
<dbReference type="SUPFAM" id="SSF49265">
    <property type="entry name" value="Fibronectin type III"/>
    <property type="match status" value="1"/>
</dbReference>
<dbReference type="OrthoDB" id="8954335at2759"/>
<evidence type="ECO:0000256" key="2">
    <source>
        <dbReference type="ARBA" id="ARBA00022741"/>
    </source>
</evidence>
<reference evidence="4" key="1">
    <citation type="submission" date="2022-03" db="EMBL/GenBank/DDBJ databases">
        <authorList>
            <person name="Martin C."/>
        </authorList>
    </citation>
    <scope>NUCLEOTIDE SEQUENCE</scope>
</reference>
<keyword evidence="2" id="KW-0547">Nucleotide-binding</keyword>
<protein>
    <submittedName>
        <fullName evidence="4">Uncharacterized protein</fullName>
    </submittedName>
</protein>
<feature type="compositionally biased region" description="Basic and acidic residues" evidence="3">
    <location>
        <begin position="132"/>
        <end position="147"/>
    </location>
</feature>
<dbReference type="Gene3D" id="3.40.50.300">
    <property type="entry name" value="P-loop containing nucleotide triphosphate hydrolases"/>
    <property type="match status" value="1"/>
</dbReference>
<dbReference type="PANTHER" id="PTHR32046:SF14">
    <property type="match status" value="1"/>
</dbReference>
<dbReference type="CDD" id="cd00882">
    <property type="entry name" value="Ras_like_GTPase"/>
    <property type="match status" value="1"/>
</dbReference>
<dbReference type="InterPro" id="IPR001315">
    <property type="entry name" value="CARD"/>
</dbReference>
<dbReference type="Proteomes" id="UP000749559">
    <property type="component" value="Unassembled WGS sequence"/>
</dbReference>
<name>A0A8J1UK61_OWEFU</name>
<dbReference type="InterPro" id="IPR013783">
    <property type="entry name" value="Ig-like_fold"/>
</dbReference>
<proteinExistence type="inferred from homology"/>
<accession>A0A8J1UK61</accession>
<dbReference type="Gene3D" id="1.10.533.10">
    <property type="entry name" value="Death Domain, Fas"/>
    <property type="match status" value="1"/>
</dbReference>
<dbReference type="InterPro" id="IPR006703">
    <property type="entry name" value="G_AIG1"/>
</dbReference>
<dbReference type="InterPro" id="IPR027417">
    <property type="entry name" value="P-loop_NTPase"/>
</dbReference>
<evidence type="ECO:0000256" key="1">
    <source>
        <dbReference type="ARBA" id="ARBA00008535"/>
    </source>
</evidence>
<organism evidence="4 5">
    <name type="scientific">Owenia fusiformis</name>
    <name type="common">Polychaete worm</name>
    <dbReference type="NCBI Taxonomy" id="6347"/>
    <lineage>
        <taxon>Eukaryota</taxon>
        <taxon>Metazoa</taxon>
        <taxon>Spiralia</taxon>
        <taxon>Lophotrochozoa</taxon>
        <taxon>Annelida</taxon>
        <taxon>Polychaeta</taxon>
        <taxon>Sedentaria</taxon>
        <taxon>Canalipalpata</taxon>
        <taxon>Sabellida</taxon>
        <taxon>Oweniida</taxon>
        <taxon>Oweniidae</taxon>
        <taxon>Owenia</taxon>
    </lineage>
</organism>
<dbReference type="InterPro" id="IPR011029">
    <property type="entry name" value="DEATH-like_dom_sf"/>
</dbReference>
<dbReference type="GO" id="GO:0005525">
    <property type="term" value="F:GTP binding"/>
    <property type="evidence" value="ECO:0007669"/>
    <property type="project" value="InterPro"/>
</dbReference>